<evidence type="ECO:0000313" key="4">
    <source>
        <dbReference type="Proteomes" id="UP001303889"/>
    </source>
</evidence>
<reference evidence="3" key="1">
    <citation type="journal article" date="2023" name="Mol. Phylogenet. Evol.">
        <title>Genome-scale phylogeny and comparative genomics of the fungal order Sordariales.</title>
        <authorList>
            <person name="Hensen N."/>
            <person name="Bonometti L."/>
            <person name="Westerberg I."/>
            <person name="Brannstrom I.O."/>
            <person name="Guillou S."/>
            <person name="Cros-Aarteil S."/>
            <person name="Calhoun S."/>
            <person name="Haridas S."/>
            <person name="Kuo A."/>
            <person name="Mondo S."/>
            <person name="Pangilinan J."/>
            <person name="Riley R."/>
            <person name="LaButti K."/>
            <person name="Andreopoulos B."/>
            <person name="Lipzen A."/>
            <person name="Chen C."/>
            <person name="Yan M."/>
            <person name="Daum C."/>
            <person name="Ng V."/>
            <person name="Clum A."/>
            <person name="Steindorff A."/>
            <person name="Ohm R.A."/>
            <person name="Martin F."/>
            <person name="Silar P."/>
            <person name="Natvig D.O."/>
            <person name="Lalanne C."/>
            <person name="Gautier V."/>
            <person name="Ament-Velasquez S.L."/>
            <person name="Kruys A."/>
            <person name="Hutchinson M.I."/>
            <person name="Powell A.J."/>
            <person name="Barry K."/>
            <person name="Miller A.N."/>
            <person name="Grigoriev I.V."/>
            <person name="Debuchy R."/>
            <person name="Gladieux P."/>
            <person name="Hiltunen Thoren M."/>
            <person name="Johannesson H."/>
        </authorList>
    </citation>
    <scope>NUCLEOTIDE SEQUENCE</scope>
    <source>
        <strain evidence="3">CBS 103.79</strain>
    </source>
</reference>
<feature type="region of interest" description="Disordered" evidence="1">
    <location>
        <begin position="1"/>
        <end position="77"/>
    </location>
</feature>
<comment type="caution">
    <text evidence="3">The sequence shown here is derived from an EMBL/GenBank/DDBJ whole genome shotgun (WGS) entry which is preliminary data.</text>
</comment>
<dbReference type="Gene3D" id="3.10.20.90">
    <property type="entry name" value="Phosphatidylinositol 3-kinase Catalytic Subunit, Chain A, domain 1"/>
    <property type="match status" value="1"/>
</dbReference>
<evidence type="ECO:0000259" key="2">
    <source>
        <dbReference type="Pfam" id="PF11976"/>
    </source>
</evidence>
<evidence type="ECO:0000256" key="1">
    <source>
        <dbReference type="SAM" id="MobiDB-lite"/>
    </source>
</evidence>
<dbReference type="InterPro" id="IPR022617">
    <property type="entry name" value="Rad60/SUMO-like_dom"/>
</dbReference>
<dbReference type="AlphaFoldDB" id="A0AAN6MAI4"/>
<feature type="domain" description="Rad60/SUMO-like" evidence="2">
    <location>
        <begin position="295"/>
        <end position="360"/>
    </location>
</feature>
<accession>A0AAN6MAI4</accession>
<organism evidence="3 4">
    <name type="scientific">Staphylotrichum tortipilum</name>
    <dbReference type="NCBI Taxonomy" id="2831512"/>
    <lineage>
        <taxon>Eukaryota</taxon>
        <taxon>Fungi</taxon>
        <taxon>Dikarya</taxon>
        <taxon>Ascomycota</taxon>
        <taxon>Pezizomycotina</taxon>
        <taxon>Sordariomycetes</taxon>
        <taxon>Sordariomycetidae</taxon>
        <taxon>Sordariales</taxon>
        <taxon>Chaetomiaceae</taxon>
        <taxon>Staphylotrichum</taxon>
    </lineage>
</organism>
<proteinExistence type="predicted"/>
<keyword evidence="4" id="KW-1185">Reference proteome</keyword>
<evidence type="ECO:0000313" key="3">
    <source>
        <dbReference type="EMBL" id="KAK3897412.1"/>
    </source>
</evidence>
<sequence length="372" mass="40100">MRPLRAATTSTQSLRAASQRSSPTFRQPARAASSSSYTPKPRTTPSYTAAAPAPRARVLSTKKPLPPTSKVNGPIDPQAAIPEAATVADVDPALAAAIPTPTTTAPPTDPLDDELSVWTAKARALRALSSSSPSASAIVNVIITSPLVDASAPPVAARRRLNQTVQAFLEAWLDRAGDSLPPPRPKIGELFLTWKGRKVYGGSSLASMGVRVDGEGRVKVDGAAGGEGYYKGGIHLEVWNESLYADFLLERGRRRAREITDGLEPGYDSDGCPIGGGDDDAEELLVEEQPKRKGIRIVLKAKDHEPLKLTTRDETNVETLVEAFRTQRGVGEEWEVSVWFDGERLGEETLVTEIDIDPDEANQLEVHVKKRD</sequence>
<dbReference type="EMBL" id="MU856174">
    <property type="protein sequence ID" value="KAK3897412.1"/>
    <property type="molecule type" value="Genomic_DNA"/>
</dbReference>
<reference evidence="3" key="2">
    <citation type="submission" date="2023-05" db="EMBL/GenBank/DDBJ databases">
        <authorList>
            <consortium name="Lawrence Berkeley National Laboratory"/>
            <person name="Steindorff A."/>
            <person name="Hensen N."/>
            <person name="Bonometti L."/>
            <person name="Westerberg I."/>
            <person name="Brannstrom I.O."/>
            <person name="Guillou S."/>
            <person name="Cros-Aarteil S."/>
            <person name="Calhoun S."/>
            <person name="Haridas S."/>
            <person name="Kuo A."/>
            <person name="Mondo S."/>
            <person name="Pangilinan J."/>
            <person name="Riley R."/>
            <person name="Labutti K."/>
            <person name="Andreopoulos B."/>
            <person name="Lipzen A."/>
            <person name="Chen C."/>
            <person name="Yanf M."/>
            <person name="Daum C."/>
            <person name="Ng V."/>
            <person name="Clum A."/>
            <person name="Ohm R."/>
            <person name="Martin F."/>
            <person name="Silar P."/>
            <person name="Natvig D."/>
            <person name="Lalanne C."/>
            <person name="Gautier V."/>
            <person name="Ament-Velasquez S.L."/>
            <person name="Kruys A."/>
            <person name="Hutchinson M.I."/>
            <person name="Powell A.J."/>
            <person name="Barry K."/>
            <person name="Miller A.N."/>
            <person name="Grigoriev I.V."/>
            <person name="Debuchy R."/>
            <person name="Gladieux P."/>
            <person name="Thoren M.H."/>
            <person name="Johannesson H."/>
        </authorList>
    </citation>
    <scope>NUCLEOTIDE SEQUENCE</scope>
    <source>
        <strain evidence="3">CBS 103.79</strain>
    </source>
</reference>
<protein>
    <recommendedName>
        <fullName evidence="2">Rad60/SUMO-like domain-containing protein</fullName>
    </recommendedName>
</protein>
<feature type="compositionally biased region" description="Low complexity" evidence="1">
    <location>
        <begin position="41"/>
        <end position="57"/>
    </location>
</feature>
<feature type="compositionally biased region" description="Polar residues" evidence="1">
    <location>
        <begin position="7"/>
        <end position="25"/>
    </location>
</feature>
<gene>
    <name evidence="3" type="ORF">C8A05DRAFT_19820</name>
</gene>
<dbReference type="Pfam" id="PF11976">
    <property type="entry name" value="Rad60-SLD"/>
    <property type="match status" value="1"/>
</dbReference>
<dbReference type="Proteomes" id="UP001303889">
    <property type="component" value="Unassembled WGS sequence"/>
</dbReference>
<name>A0AAN6MAI4_9PEZI</name>